<comment type="caution">
    <text evidence="2">The sequence shown here is derived from an EMBL/GenBank/DDBJ whole genome shotgun (WGS) entry which is preliminary data.</text>
</comment>
<evidence type="ECO:0000259" key="1">
    <source>
        <dbReference type="Pfam" id="PF13463"/>
    </source>
</evidence>
<reference evidence="2" key="1">
    <citation type="journal article" date="2014" name="Int. J. Syst. Evol. Microbiol.">
        <title>Complete genome sequence of Corynebacterium casei LMG S-19264T (=DSM 44701T), isolated from a smear-ripened cheese.</title>
        <authorList>
            <consortium name="US DOE Joint Genome Institute (JGI-PGF)"/>
            <person name="Walter F."/>
            <person name="Albersmeier A."/>
            <person name="Kalinowski J."/>
            <person name="Ruckert C."/>
        </authorList>
    </citation>
    <scope>NUCLEOTIDE SEQUENCE</scope>
    <source>
        <strain evidence="2">CGMCC 1.15254</strain>
    </source>
</reference>
<dbReference type="InterPro" id="IPR036388">
    <property type="entry name" value="WH-like_DNA-bd_sf"/>
</dbReference>
<reference evidence="2" key="2">
    <citation type="submission" date="2020-09" db="EMBL/GenBank/DDBJ databases">
        <authorList>
            <person name="Sun Q."/>
            <person name="Zhou Y."/>
        </authorList>
    </citation>
    <scope>NUCLEOTIDE SEQUENCE</scope>
    <source>
        <strain evidence="2">CGMCC 1.15254</strain>
    </source>
</reference>
<dbReference type="Gene3D" id="1.10.10.10">
    <property type="entry name" value="Winged helix-like DNA-binding domain superfamily/Winged helix DNA-binding domain"/>
    <property type="match status" value="1"/>
</dbReference>
<keyword evidence="3" id="KW-1185">Reference proteome</keyword>
<dbReference type="AlphaFoldDB" id="A0A917FEZ8"/>
<feature type="domain" description="HTH marR-type" evidence="1">
    <location>
        <begin position="59"/>
        <end position="123"/>
    </location>
</feature>
<dbReference type="PIRSF" id="PIRSF036158">
    <property type="entry name" value="UCP036158_MarR"/>
    <property type="match status" value="1"/>
</dbReference>
<evidence type="ECO:0000313" key="2">
    <source>
        <dbReference type="EMBL" id="GGF74807.1"/>
    </source>
</evidence>
<dbReference type="Pfam" id="PF13463">
    <property type="entry name" value="HTH_27"/>
    <property type="match status" value="1"/>
</dbReference>
<dbReference type="Proteomes" id="UP000632498">
    <property type="component" value="Unassembled WGS sequence"/>
</dbReference>
<accession>A0A917FEZ8</accession>
<organism evidence="2 3">
    <name type="scientific">Terasakiella brassicae</name>
    <dbReference type="NCBI Taxonomy" id="1634917"/>
    <lineage>
        <taxon>Bacteria</taxon>
        <taxon>Pseudomonadati</taxon>
        <taxon>Pseudomonadota</taxon>
        <taxon>Alphaproteobacteria</taxon>
        <taxon>Rhodospirillales</taxon>
        <taxon>Terasakiellaceae</taxon>
        <taxon>Terasakiella</taxon>
    </lineage>
</organism>
<dbReference type="RefSeq" id="WP_188666907.1">
    <property type="nucleotide sequence ID" value="NZ_BMHV01000034.1"/>
</dbReference>
<dbReference type="InterPro" id="IPR014601">
    <property type="entry name" value="Trans_reg_MarR_HTH"/>
</dbReference>
<dbReference type="EMBL" id="BMHV01000034">
    <property type="protein sequence ID" value="GGF74807.1"/>
    <property type="molecule type" value="Genomic_DNA"/>
</dbReference>
<evidence type="ECO:0000313" key="3">
    <source>
        <dbReference type="Proteomes" id="UP000632498"/>
    </source>
</evidence>
<name>A0A917FEZ8_9PROT</name>
<proteinExistence type="predicted"/>
<dbReference type="InterPro" id="IPR036390">
    <property type="entry name" value="WH_DNA-bd_sf"/>
</dbReference>
<gene>
    <name evidence="2" type="ORF">GCM10011332_31050</name>
</gene>
<dbReference type="InterPro" id="IPR000835">
    <property type="entry name" value="HTH_MarR-typ"/>
</dbReference>
<sequence length="176" mass="20304">MTEKKEDYPYSRHIVSSEHLASEEGWQLSEFEYGLIISFNAFSRWMTRCMTAVGENDFSPLDVLVLHNVNHRAKEKRLVDICFVLNIEDQHTVNYSLKKLLKAGYVQGEKRGKERFYSTTEEGQHVCSEYRRIRERCLVSAYKAVEHNSLELSDVATLLRGMSGLYDQASRTASAL</sequence>
<dbReference type="SUPFAM" id="SSF46785">
    <property type="entry name" value="Winged helix' DNA-binding domain"/>
    <property type="match status" value="1"/>
</dbReference>
<dbReference type="GO" id="GO:0003700">
    <property type="term" value="F:DNA-binding transcription factor activity"/>
    <property type="evidence" value="ECO:0007669"/>
    <property type="project" value="InterPro"/>
</dbReference>
<protein>
    <submittedName>
        <fullName evidence="2">Transcriptional regulator</fullName>
    </submittedName>
</protein>